<feature type="transmembrane region" description="Helical" evidence="6">
    <location>
        <begin position="184"/>
        <end position="202"/>
    </location>
</feature>
<reference evidence="7 8" key="2">
    <citation type="submission" date="2018-08" db="EMBL/GenBank/DDBJ databases">
        <title>Streptomyces kandeliansis sp. nov., an endophytic bacterium isolated from mangrove plant.</title>
        <authorList>
            <person name="Wang R."/>
        </authorList>
    </citation>
    <scope>NUCLEOTIDE SEQUENCE [LARGE SCALE GENOMIC DNA]</scope>
    <source>
        <strain evidence="8">H14(2018)</strain>
    </source>
</reference>
<dbReference type="PROSITE" id="PS51012">
    <property type="entry name" value="ABC_TM2"/>
    <property type="match status" value="1"/>
</dbReference>
<comment type="similarity">
    <text evidence="6">Belongs to the ABC-2 integral membrane protein family.</text>
</comment>
<evidence type="ECO:0000256" key="3">
    <source>
        <dbReference type="ARBA" id="ARBA00022989"/>
    </source>
</evidence>
<keyword evidence="6" id="KW-0813">Transport</keyword>
<reference evidence="7 8" key="1">
    <citation type="submission" date="2018-07" db="EMBL/GenBank/DDBJ databases">
        <authorList>
            <person name="Ye Y."/>
        </authorList>
    </citation>
    <scope>NUCLEOTIDE SEQUENCE [LARGE SCALE GENOMIC DNA]</scope>
    <source>
        <strain evidence="8">H14(2018)</strain>
    </source>
</reference>
<dbReference type="Pfam" id="PF01061">
    <property type="entry name" value="ABC2_membrane"/>
    <property type="match status" value="1"/>
</dbReference>
<dbReference type="InterPro" id="IPR013525">
    <property type="entry name" value="ABC2_TM"/>
</dbReference>
<keyword evidence="5" id="KW-0046">Antibiotic resistance</keyword>
<dbReference type="OMA" id="AELTILM"/>
<feature type="transmembrane region" description="Helical" evidence="6">
    <location>
        <begin position="74"/>
        <end position="96"/>
    </location>
</feature>
<keyword evidence="6" id="KW-1003">Cell membrane</keyword>
<dbReference type="PANTHER" id="PTHR43229">
    <property type="entry name" value="NODULATION PROTEIN J"/>
    <property type="match status" value="1"/>
</dbReference>
<dbReference type="GO" id="GO:0046677">
    <property type="term" value="P:response to antibiotic"/>
    <property type="evidence" value="ECO:0007669"/>
    <property type="project" value="UniProtKB-KW"/>
</dbReference>
<feature type="transmembrane region" description="Helical" evidence="6">
    <location>
        <begin position="246"/>
        <end position="266"/>
    </location>
</feature>
<keyword evidence="4 6" id="KW-0472">Membrane</keyword>
<evidence type="ECO:0000313" key="7">
    <source>
        <dbReference type="EMBL" id="AXH93398.1"/>
    </source>
</evidence>
<feature type="transmembrane region" description="Helical" evidence="6">
    <location>
        <begin position="117"/>
        <end position="143"/>
    </location>
</feature>
<evidence type="ECO:0000256" key="5">
    <source>
        <dbReference type="ARBA" id="ARBA00023251"/>
    </source>
</evidence>
<evidence type="ECO:0000256" key="2">
    <source>
        <dbReference type="ARBA" id="ARBA00022692"/>
    </source>
</evidence>
<sequence>MNPTVVSSPDRLTGHLRWTLTESFVMWHRNLISWVRVPIQMAYSLFWPVEMVVLFGFVFGGAMAVDGVDNYREYLMPGLFGQTMLFGIVTTLMTVANDSSKGVTDRLRSMPISRSSVVLGHCFTGMFHSFLELVSLILCGLAIGWRWHNGWESAVLAVLLLLLLRYSLIWVGIYIGLRLSPEAAGSSFVVLFPVSLLANTFVSPEQMPTWLRVMSEWNPLSATIGASAELFGNPGRTGGSWAADHATLLAIVWPLVITAVFLPLAVRRWRNLSR</sequence>
<dbReference type="EMBL" id="CP031263">
    <property type="protein sequence ID" value="AXH93398.1"/>
    <property type="molecule type" value="Genomic_DNA"/>
</dbReference>
<dbReference type="Proteomes" id="UP000253958">
    <property type="component" value="Chromosome"/>
</dbReference>
<proteinExistence type="inferred from homology"/>
<accession>A0A1C6TPA5</accession>
<evidence type="ECO:0000256" key="4">
    <source>
        <dbReference type="ARBA" id="ARBA00023136"/>
    </source>
</evidence>
<keyword evidence="3 6" id="KW-1133">Transmembrane helix</keyword>
<comment type="subcellular location">
    <subcellularLocation>
        <location evidence="6">Cell membrane</location>
        <topology evidence="6">Multi-pass membrane protein</topology>
    </subcellularLocation>
    <subcellularLocation>
        <location evidence="1">Membrane</location>
        <topology evidence="1">Multi-pass membrane protein</topology>
    </subcellularLocation>
</comment>
<dbReference type="GO" id="GO:0140359">
    <property type="term" value="F:ABC-type transporter activity"/>
    <property type="evidence" value="ECO:0007669"/>
    <property type="project" value="InterPro"/>
</dbReference>
<dbReference type="RefSeq" id="WP_013287141.1">
    <property type="nucleotide sequence ID" value="NZ_CBDRIO010000033.1"/>
</dbReference>
<feature type="transmembrane region" description="Helical" evidence="6">
    <location>
        <begin position="155"/>
        <end position="177"/>
    </location>
</feature>
<dbReference type="PIRSF" id="PIRSF006648">
    <property type="entry name" value="DrrB"/>
    <property type="match status" value="1"/>
</dbReference>
<dbReference type="InterPro" id="IPR051784">
    <property type="entry name" value="Nod_factor_ABC_transporter"/>
</dbReference>
<gene>
    <name evidence="7" type="ORF">DVH21_27535</name>
</gene>
<dbReference type="InterPro" id="IPR000412">
    <property type="entry name" value="ABC_2_transport"/>
</dbReference>
<evidence type="ECO:0000256" key="6">
    <source>
        <dbReference type="RuleBase" id="RU361157"/>
    </source>
</evidence>
<organism evidence="7 8">
    <name type="scientific">Micromonospora aurantiaca</name>
    <name type="common">nom. illeg.</name>
    <dbReference type="NCBI Taxonomy" id="47850"/>
    <lineage>
        <taxon>Bacteria</taxon>
        <taxon>Bacillati</taxon>
        <taxon>Actinomycetota</taxon>
        <taxon>Actinomycetes</taxon>
        <taxon>Micromonosporales</taxon>
        <taxon>Micromonosporaceae</taxon>
        <taxon>Micromonospora</taxon>
    </lineage>
</organism>
<feature type="transmembrane region" description="Helical" evidence="6">
    <location>
        <begin position="42"/>
        <end position="62"/>
    </location>
</feature>
<keyword evidence="2 6" id="KW-0812">Transmembrane</keyword>
<evidence type="ECO:0000256" key="1">
    <source>
        <dbReference type="ARBA" id="ARBA00004141"/>
    </source>
</evidence>
<dbReference type="AlphaFoldDB" id="A0A1C6TPA5"/>
<dbReference type="GO" id="GO:0043190">
    <property type="term" value="C:ATP-binding cassette (ABC) transporter complex"/>
    <property type="evidence" value="ECO:0007669"/>
    <property type="project" value="InterPro"/>
</dbReference>
<dbReference type="PANTHER" id="PTHR43229:SF2">
    <property type="entry name" value="NODULATION PROTEIN J"/>
    <property type="match status" value="1"/>
</dbReference>
<dbReference type="InterPro" id="IPR047817">
    <property type="entry name" value="ABC2_TM_bact-type"/>
</dbReference>
<name>A0A1C6TPA5_9ACTN</name>
<evidence type="ECO:0000313" key="8">
    <source>
        <dbReference type="Proteomes" id="UP000253958"/>
    </source>
</evidence>
<protein>
    <recommendedName>
        <fullName evidence="6">Transport permease protein</fullName>
    </recommendedName>
</protein>